<gene>
    <name evidence="1" type="ORF">FSB73_00165</name>
</gene>
<reference evidence="1 2" key="1">
    <citation type="journal article" date="2017" name="Int. J. Syst. Evol. Microbiol.">
        <title>Arachidicoccus ginsenosidivorans sp. nov., with ginsenoside-converting activity isolated from ginseng cultivating soil.</title>
        <authorList>
            <person name="Siddiqi M.Z."/>
            <person name="Aslam Z."/>
            <person name="Im W.T."/>
        </authorList>
    </citation>
    <scope>NUCLEOTIDE SEQUENCE [LARGE SCALE GENOMIC DNA]</scope>
    <source>
        <strain evidence="1 2">Gsoil 809</strain>
    </source>
</reference>
<dbReference type="KEGG" id="agi:FSB73_00165"/>
<keyword evidence="2" id="KW-1185">Reference proteome</keyword>
<proteinExistence type="predicted"/>
<dbReference type="EMBL" id="CP042434">
    <property type="protein sequence ID" value="QEC70361.1"/>
    <property type="molecule type" value="Genomic_DNA"/>
</dbReference>
<dbReference type="Proteomes" id="UP000321291">
    <property type="component" value="Chromosome"/>
</dbReference>
<evidence type="ECO:0000313" key="1">
    <source>
        <dbReference type="EMBL" id="QEC70361.1"/>
    </source>
</evidence>
<sequence length="51" mass="5417">MCVAEAAGTAAAIASKKHQSVQQVAYPELRSALDKAGQVMEIKPDIEVKHP</sequence>
<dbReference type="AlphaFoldDB" id="A0A5B8VGZ7"/>
<organism evidence="1 2">
    <name type="scientific">Arachidicoccus ginsenosidivorans</name>
    <dbReference type="NCBI Taxonomy" id="496057"/>
    <lineage>
        <taxon>Bacteria</taxon>
        <taxon>Pseudomonadati</taxon>
        <taxon>Bacteroidota</taxon>
        <taxon>Chitinophagia</taxon>
        <taxon>Chitinophagales</taxon>
        <taxon>Chitinophagaceae</taxon>
        <taxon>Arachidicoccus</taxon>
    </lineage>
</organism>
<accession>A0A5B8VGZ7</accession>
<protein>
    <submittedName>
        <fullName evidence="1">Uncharacterized protein</fullName>
    </submittedName>
</protein>
<name>A0A5B8VGZ7_9BACT</name>
<evidence type="ECO:0000313" key="2">
    <source>
        <dbReference type="Proteomes" id="UP000321291"/>
    </source>
</evidence>